<dbReference type="EMBL" id="CAJJDP010000065">
    <property type="protein sequence ID" value="CAD8175868.1"/>
    <property type="molecule type" value="Genomic_DNA"/>
</dbReference>
<proteinExistence type="predicted"/>
<dbReference type="Proteomes" id="UP000683925">
    <property type="component" value="Unassembled WGS sequence"/>
</dbReference>
<sequence length="123" mass="14993">MDRFKILFVSCTTIRRGWELLKIETEYLSTKVEYAKLKFDRKKNKLQSLLVQQQYYYHTMSMKDLMELINTELKYFKPGYYEVFQFGIRIENLILCDQVNIQFFGFENLNYCPNGRTYSIQIY</sequence>
<dbReference type="AlphaFoldDB" id="A0A8S1VDR9"/>
<evidence type="ECO:0000313" key="2">
    <source>
        <dbReference type="Proteomes" id="UP000683925"/>
    </source>
</evidence>
<reference evidence="1" key="1">
    <citation type="submission" date="2021-01" db="EMBL/GenBank/DDBJ databases">
        <authorList>
            <consortium name="Genoscope - CEA"/>
            <person name="William W."/>
        </authorList>
    </citation>
    <scope>NUCLEOTIDE SEQUENCE</scope>
</reference>
<accession>A0A8S1VDR9</accession>
<keyword evidence="2" id="KW-1185">Reference proteome</keyword>
<evidence type="ECO:0000313" key="1">
    <source>
        <dbReference type="EMBL" id="CAD8175868.1"/>
    </source>
</evidence>
<name>A0A8S1VDR9_PAROT</name>
<comment type="caution">
    <text evidence="1">The sequence shown here is derived from an EMBL/GenBank/DDBJ whole genome shotgun (WGS) entry which is preliminary data.</text>
</comment>
<gene>
    <name evidence="1" type="ORF">POCTA_138.1.T0660100</name>
</gene>
<protein>
    <submittedName>
        <fullName evidence="1">Uncharacterized protein</fullName>
    </submittedName>
</protein>
<organism evidence="1 2">
    <name type="scientific">Paramecium octaurelia</name>
    <dbReference type="NCBI Taxonomy" id="43137"/>
    <lineage>
        <taxon>Eukaryota</taxon>
        <taxon>Sar</taxon>
        <taxon>Alveolata</taxon>
        <taxon>Ciliophora</taxon>
        <taxon>Intramacronucleata</taxon>
        <taxon>Oligohymenophorea</taxon>
        <taxon>Peniculida</taxon>
        <taxon>Parameciidae</taxon>
        <taxon>Paramecium</taxon>
    </lineage>
</organism>